<dbReference type="InterPro" id="IPR019994">
    <property type="entry name" value="Lipid-A-disac_synthase-rel_put"/>
</dbReference>
<organism evidence="2 3">
    <name type="scientific">Candidatus Segetimicrobium genomatis</name>
    <dbReference type="NCBI Taxonomy" id="2569760"/>
    <lineage>
        <taxon>Bacteria</taxon>
        <taxon>Bacillati</taxon>
        <taxon>Candidatus Sysuimicrobiota</taxon>
        <taxon>Candidatus Sysuimicrobiia</taxon>
        <taxon>Candidatus Sysuimicrobiales</taxon>
        <taxon>Candidatus Segetimicrobiaceae</taxon>
        <taxon>Candidatus Segetimicrobium</taxon>
    </lineage>
</organism>
<name>A0A537JDL3_9BACT</name>
<dbReference type="AlphaFoldDB" id="A0A537JDL3"/>
<evidence type="ECO:0008006" key="4">
    <source>
        <dbReference type="Google" id="ProtNLM"/>
    </source>
</evidence>
<feature type="compositionally biased region" description="Basic and acidic residues" evidence="1">
    <location>
        <begin position="99"/>
        <end position="110"/>
    </location>
</feature>
<dbReference type="SUPFAM" id="SSF53756">
    <property type="entry name" value="UDP-Glycosyltransferase/glycogen phosphorylase"/>
    <property type="match status" value="1"/>
</dbReference>
<proteinExistence type="predicted"/>
<gene>
    <name evidence="2" type="ORF">E6H04_07400</name>
</gene>
<dbReference type="PANTHER" id="PTHR39517">
    <property type="entry name" value="SLL0192 PROTEIN"/>
    <property type="match status" value="1"/>
</dbReference>
<evidence type="ECO:0000256" key="1">
    <source>
        <dbReference type="SAM" id="MobiDB-lite"/>
    </source>
</evidence>
<comment type="caution">
    <text evidence="2">The sequence shown here is derived from an EMBL/GenBank/DDBJ whole genome shotgun (WGS) entry which is preliminary data.</text>
</comment>
<dbReference type="NCBIfam" id="TIGR03492">
    <property type="entry name" value="lipid-A-disaccharide synthase-related protein"/>
    <property type="match status" value="1"/>
</dbReference>
<dbReference type="Gene3D" id="3.40.50.2000">
    <property type="entry name" value="Glycogen Phosphorylase B"/>
    <property type="match status" value="1"/>
</dbReference>
<feature type="region of interest" description="Disordered" evidence="1">
    <location>
        <begin position="1"/>
        <end position="119"/>
    </location>
</feature>
<accession>A0A537JDL3</accession>
<dbReference type="Proteomes" id="UP000320048">
    <property type="component" value="Unassembled WGS sequence"/>
</dbReference>
<evidence type="ECO:0000313" key="3">
    <source>
        <dbReference type="Proteomes" id="UP000320048"/>
    </source>
</evidence>
<dbReference type="PANTHER" id="PTHR39517:SF1">
    <property type="entry name" value="LIPID-A-DISACCHARIDE SYNTHASE"/>
    <property type="match status" value="1"/>
</dbReference>
<evidence type="ECO:0000313" key="2">
    <source>
        <dbReference type="EMBL" id="TMI81176.1"/>
    </source>
</evidence>
<feature type="compositionally biased region" description="Basic and acidic residues" evidence="1">
    <location>
        <begin position="31"/>
        <end position="57"/>
    </location>
</feature>
<reference evidence="2 3" key="1">
    <citation type="journal article" date="2019" name="Nat. Microbiol.">
        <title>Mediterranean grassland soil C-N compound turnover is dependent on rainfall and depth, and is mediated by genomically divergent microorganisms.</title>
        <authorList>
            <person name="Diamond S."/>
            <person name="Andeer P.F."/>
            <person name="Li Z."/>
            <person name="Crits-Christoph A."/>
            <person name="Burstein D."/>
            <person name="Anantharaman K."/>
            <person name="Lane K.R."/>
            <person name="Thomas B.C."/>
            <person name="Pan C."/>
            <person name="Northen T.R."/>
            <person name="Banfield J.F."/>
        </authorList>
    </citation>
    <scope>NUCLEOTIDE SEQUENCE [LARGE SCALE GENOMIC DNA]</scope>
    <source>
        <strain evidence="2">NP_7</strain>
    </source>
</reference>
<protein>
    <recommendedName>
        <fullName evidence="4">Lipid-A-disaccharide synthase</fullName>
    </recommendedName>
</protein>
<dbReference type="EMBL" id="VBAO01000181">
    <property type="protein sequence ID" value="TMI81176.1"/>
    <property type="molecule type" value="Genomic_DNA"/>
</dbReference>
<sequence>MRPRAHLSRLEQRRARHPRGADAGGLPAGARRVDPHPRAERVGGPGPRDRQPREGGGRRPVPPPSPPARLAQPARGPHGGSGTRRPAHPGSGRPQGRGDVGRRGRPRPDVARPAGPVRELRVHRPAHAGGNGPLPGAAAGSSRGVSLGRILVVSNGYAEDVGATAIIRALPLRDVSVSVYPLVGHGGHFPPEITLLDPRGDFPSRGFGLRAGWAALAALGKDVMHGLIGFWRAQRRTLRAQRGRQDLVLAVGDVYCLAMASAAGGPTVYLVAPKSEYIAPHSRLEVWLIRRLACEVFTRDELTATALVHRGIKAQYLGFWPMDALTFTGETFGLPPDRPVVTLLAGSKPPAFDNLLLLLRAASGAAAAAAAPAPAVLVAWAPQLSPDRLRERVASAGGVWMDAGRFRFDGIDITVTTDRYADALRRATVVLGMAGGANEQAAGLGKPVVAFPGTGPQFTRRFLEEQQRLLGDALVATSNWQDAAATLAHLLGDPRERERRGQVGLRRLGGTGSAAAIARRLLDRLALDRPSA</sequence>